<dbReference type="NCBIfam" id="TIGR01554">
    <property type="entry name" value="major_cap_HK97"/>
    <property type="match status" value="1"/>
</dbReference>
<comment type="subcellular location">
    <subcellularLocation>
        <location evidence="1">Virion</location>
    </subcellularLocation>
</comment>
<dbReference type="PATRIC" id="fig|1303.87.peg.1637"/>
<dbReference type="InterPro" id="IPR054612">
    <property type="entry name" value="Phage_capsid-like_C"/>
</dbReference>
<name>A0A139RIL6_STROR</name>
<dbReference type="InterPro" id="IPR024455">
    <property type="entry name" value="Phage_capsid"/>
</dbReference>
<evidence type="ECO:0000313" key="4">
    <source>
        <dbReference type="Proteomes" id="UP000072989"/>
    </source>
</evidence>
<reference evidence="3 4" key="1">
    <citation type="submission" date="2016-01" db="EMBL/GenBank/DDBJ databases">
        <title>Highly variable Streptococcus oralis are common among viridans streptococci isolated from primates.</title>
        <authorList>
            <person name="Denapaite D."/>
            <person name="Rieger M."/>
            <person name="Koendgen S."/>
            <person name="Brueckner R."/>
            <person name="Ochigava I."/>
            <person name="Kappeler P."/>
            <person name="Maetz-Rensing K."/>
            <person name="Leendertz F."/>
            <person name="Hakenbeck R."/>
        </authorList>
    </citation>
    <scope>NUCLEOTIDE SEQUENCE [LARGE SCALE GENOMIC DNA]</scope>
    <source>
        <strain evidence="3 4">DD17</strain>
    </source>
</reference>
<evidence type="ECO:0000256" key="1">
    <source>
        <dbReference type="ARBA" id="ARBA00004328"/>
    </source>
</evidence>
<accession>A0A139RIL6</accession>
<dbReference type="EMBL" id="LQZE01000300">
    <property type="protein sequence ID" value="KXU14603.1"/>
    <property type="molecule type" value="Genomic_DNA"/>
</dbReference>
<dbReference type="Proteomes" id="UP000072989">
    <property type="component" value="Unassembled WGS sequence"/>
</dbReference>
<dbReference type="AlphaFoldDB" id="A0A139RIL6"/>
<feature type="domain" description="Phage capsid-like C-terminal" evidence="2">
    <location>
        <begin position="89"/>
        <end position="234"/>
    </location>
</feature>
<protein>
    <submittedName>
        <fullName evidence="3">Phage major capsid protein</fullName>
    </submittedName>
</protein>
<gene>
    <name evidence="3" type="ORF">SORDD17_01360</name>
</gene>
<organism evidence="3 4">
    <name type="scientific">Streptococcus oralis</name>
    <dbReference type="NCBI Taxonomy" id="1303"/>
    <lineage>
        <taxon>Bacteria</taxon>
        <taxon>Bacillati</taxon>
        <taxon>Bacillota</taxon>
        <taxon>Bacilli</taxon>
        <taxon>Lactobacillales</taxon>
        <taxon>Streptococcaceae</taxon>
        <taxon>Streptococcus</taxon>
    </lineage>
</organism>
<evidence type="ECO:0000259" key="2">
    <source>
        <dbReference type="Pfam" id="PF05065"/>
    </source>
</evidence>
<proteinExistence type="predicted"/>
<comment type="caution">
    <text evidence="3">The sequence shown here is derived from an EMBL/GenBank/DDBJ whole genome shotgun (WGS) entry which is preliminary data.</text>
</comment>
<sequence>MGFKLGNEYDVARQAFMDAVTANAPVEEQNKLYNEMIENMTDQMMANAREVAREEIAEMNPYDARLSAEAREFFNDINKTAPAGIEKLFPQETIDKIFEDMVQARPLLQHVGLRNAGIRLKFLKSSRSGQAVWGKIYGEIQGQLRQEFSEEEAIQSKLTAFVVIPKDAEKFGPAWLQSYVSTQITEAFAAALEAGFLNGDGDDKPIGLSRTLTGTAAGGKTTYAEKEAQTDKLTFGAKGKTTDEKSAIVVEELTKVYKYHSTKSDNKTPVAVEGNVVMVVNPMDAWDVKKQYTSLNAQGFYVTAMPYNLVLVESVAQTAGKVTTFVKGRYDAFVAGGIEFGRFTETYALEDLNLYTAKQFAYGKAHDEKTAAVWTLDFSKK</sequence>
<dbReference type="SUPFAM" id="SSF56563">
    <property type="entry name" value="Major capsid protein gp5"/>
    <property type="match status" value="1"/>
</dbReference>
<evidence type="ECO:0000313" key="3">
    <source>
        <dbReference type="EMBL" id="KXU14603.1"/>
    </source>
</evidence>
<dbReference type="RefSeq" id="WP_061866130.1">
    <property type="nucleotide sequence ID" value="NZ_KQ970803.1"/>
</dbReference>
<dbReference type="Pfam" id="PF05065">
    <property type="entry name" value="Phage_capsid"/>
    <property type="match status" value="1"/>
</dbReference>